<feature type="transmembrane region" description="Helical" evidence="1">
    <location>
        <begin position="310"/>
        <end position="329"/>
    </location>
</feature>
<accession>A0A8J7YZ70</accession>
<dbReference type="Pfam" id="PF13641">
    <property type="entry name" value="Glyco_tranf_2_3"/>
    <property type="match status" value="1"/>
</dbReference>
<sequence length="415" mass="45302">MLMSQLIGFCVHFFILVSTLSFSVLSSFLLLECLAALLPASRQIVETSYPHRIAVLVPAHNEEVCLSVTLADVLPQLRAQDRLIVIADNCTDATAEVARQVGASVIERHNLTLIGKGYALDYGLHHLMSDPPDVVMLIDADCRVQPDTIDCLTRVAIATGRPAQATYLMAKPTVSSPKDAVSAFAFTVKNLVRPLGLSRLKLPCLLTGTGMAFPWEVIRSVSLANGHLVEDMKLSLDLTIAGHAPIYCPEALVIGNLPQHERAARGQRTRWEHGHLQAIRMYVPLLVKAGIEKQRPEAFSLALELCIPPLSLFVMGWLGLAMVALAWGAMSGLWTAAGLMAMAGGCLSTAILMAWAKFGRADLPLGDLLTVPFYLLWKIPIYLKFLVQPQRDWVRTERDPAVVSNGQGVVELVDE</sequence>
<evidence type="ECO:0000256" key="1">
    <source>
        <dbReference type="SAM" id="Phobius"/>
    </source>
</evidence>
<reference evidence="2" key="1">
    <citation type="submission" date="2019-12" db="EMBL/GenBank/DDBJ databases">
        <title>High-Quality draft genome sequences of three cyanobacteria isolated from the limestone walls of the Old Cathedral of Coimbra.</title>
        <authorList>
            <person name="Tiago I."/>
            <person name="Soares F."/>
            <person name="Portugal A."/>
        </authorList>
    </citation>
    <scope>NUCLEOTIDE SEQUENCE</scope>
    <source>
        <strain evidence="2">A</strain>
    </source>
</reference>
<proteinExistence type="predicted"/>
<keyword evidence="1" id="KW-0812">Transmembrane</keyword>
<dbReference type="Gene3D" id="3.90.550.10">
    <property type="entry name" value="Spore Coat Polysaccharide Biosynthesis Protein SpsA, Chain A"/>
    <property type="match status" value="1"/>
</dbReference>
<dbReference type="InterPro" id="IPR029044">
    <property type="entry name" value="Nucleotide-diphossugar_trans"/>
</dbReference>
<dbReference type="PANTHER" id="PTHR48090:SF6">
    <property type="entry name" value="SLR5056 PROTEIN"/>
    <property type="match status" value="1"/>
</dbReference>
<dbReference type="AlphaFoldDB" id="A0A8J7YZ70"/>
<comment type="caution">
    <text evidence="2">The sequence shown here is derived from an EMBL/GenBank/DDBJ whole genome shotgun (WGS) entry which is preliminary data.</text>
</comment>
<name>A0A8J7YZ70_9CYAN</name>
<dbReference type="InterPro" id="IPR050256">
    <property type="entry name" value="Glycosyltransferase_2"/>
</dbReference>
<protein>
    <submittedName>
        <fullName evidence="2">Glycosyltransferase</fullName>
    </submittedName>
</protein>
<feature type="transmembrane region" description="Helical" evidence="1">
    <location>
        <begin position="368"/>
        <end position="387"/>
    </location>
</feature>
<feature type="transmembrane region" description="Helical" evidence="1">
    <location>
        <begin position="336"/>
        <end position="356"/>
    </location>
</feature>
<dbReference type="SUPFAM" id="SSF53448">
    <property type="entry name" value="Nucleotide-diphospho-sugar transferases"/>
    <property type="match status" value="1"/>
</dbReference>
<dbReference type="CDD" id="cd06438">
    <property type="entry name" value="EpsO_like"/>
    <property type="match status" value="1"/>
</dbReference>
<evidence type="ECO:0000313" key="3">
    <source>
        <dbReference type="Proteomes" id="UP000646053"/>
    </source>
</evidence>
<keyword evidence="1" id="KW-1133">Transmembrane helix</keyword>
<dbReference type="RefSeq" id="WP_162421580.1">
    <property type="nucleotide sequence ID" value="NZ_WVIE01000002.1"/>
</dbReference>
<evidence type="ECO:0000313" key="2">
    <source>
        <dbReference type="EMBL" id="NDJ16060.1"/>
    </source>
</evidence>
<gene>
    <name evidence="2" type="ORF">GS601_01960</name>
</gene>
<dbReference type="PANTHER" id="PTHR48090">
    <property type="entry name" value="UNDECAPRENYL-PHOSPHATE 4-DEOXY-4-FORMAMIDO-L-ARABINOSE TRANSFERASE-RELATED"/>
    <property type="match status" value="1"/>
</dbReference>
<keyword evidence="3" id="KW-1185">Reference proteome</keyword>
<dbReference type="EMBL" id="WVIE01000002">
    <property type="protein sequence ID" value="NDJ16060.1"/>
    <property type="molecule type" value="Genomic_DNA"/>
</dbReference>
<dbReference type="Proteomes" id="UP000646053">
    <property type="component" value="Unassembled WGS sequence"/>
</dbReference>
<organism evidence="2 3">
    <name type="scientific">Myxacorys almedinensis A</name>
    <dbReference type="NCBI Taxonomy" id="2690445"/>
    <lineage>
        <taxon>Bacteria</taxon>
        <taxon>Bacillati</taxon>
        <taxon>Cyanobacteriota</taxon>
        <taxon>Cyanophyceae</taxon>
        <taxon>Leptolyngbyales</taxon>
        <taxon>Leptolyngbyaceae</taxon>
        <taxon>Myxacorys</taxon>
        <taxon>Myxacorys almedinensis</taxon>
    </lineage>
</organism>
<keyword evidence="1" id="KW-0472">Membrane</keyword>